<dbReference type="OrthoDB" id="1078367at2759"/>
<dbReference type="SUPFAM" id="SSF50249">
    <property type="entry name" value="Nucleic acid-binding proteins"/>
    <property type="match status" value="1"/>
</dbReference>
<dbReference type="GO" id="GO:0042645">
    <property type="term" value="C:mitochondrial nucleoid"/>
    <property type="evidence" value="ECO:0007669"/>
    <property type="project" value="TreeGrafter"/>
</dbReference>
<reference evidence="3" key="1">
    <citation type="submission" date="2020-05" db="EMBL/GenBank/DDBJ databases">
        <title>Mycena genomes resolve the evolution of fungal bioluminescence.</title>
        <authorList>
            <person name="Tsai I.J."/>
        </authorList>
    </citation>
    <scope>NUCLEOTIDE SEQUENCE</scope>
    <source>
        <strain evidence="3">110903Hualien_Pintung</strain>
    </source>
</reference>
<dbReference type="InterPro" id="IPR011344">
    <property type="entry name" value="ssDNA-bd"/>
</dbReference>
<comment type="caution">
    <text evidence="3">The sequence shown here is derived from an EMBL/GenBank/DDBJ whole genome shotgun (WGS) entry which is preliminary data.</text>
</comment>
<keyword evidence="1 2" id="KW-0238">DNA-binding</keyword>
<gene>
    <name evidence="3" type="ORF">HMN09_00509400</name>
</gene>
<dbReference type="InterPro" id="IPR000424">
    <property type="entry name" value="Primosome_PriB/ssb"/>
</dbReference>
<evidence type="ECO:0000256" key="1">
    <source>
        <dbReference type="ARBA" id="ARBA00023125"/>
    </source>
</evidence>
<dbReference type="Gene3D" id="2.40.50.140">
    <property type="entry name" value="Nucleic acid-binding proteins"/>
    <property type="match status" value="1"/>
</dbReference>
<keyword evidence="4" id="KW-1185">Reference proteome</keyword>
<dbReference type="GO" id="GO:0003697">
    <property type="term" value="F:single-stranded DNA binding"/>
    <property type="evidence" value="ECO:0007669"/>
    <property type="project" value="InterPro"/>
</dbReference>
<dbReference type="PROSITE" id="PS50935">
    <property type="entry name" value="SSB"/>
    <property type="match status" value="1"/>
</dbReference>
<organism evidence="3 4">
    <name type="scientific">Mycena chlorophos</name>
    <name type="common">Agaric fungus</name>
    <name type="synonym">Agaricus chlorophos</name>
    <dbReference type="NCBI Taxonomy" id="658473"/>
    <lineage>
        <taxon>Eukaryota</taxon>
        <taxon>Fungi</taxon>
        <taxon>Dikarya</taxon>
        <taxon>Basidiomycota</taxon>
        <taxon>Agaricomycotina</taxon>
        <taxon>Agaricomycetes</taxon>
        <taxon>Agaricomycetidae</taxon>
        <taxon>Agaricales</taxon>
        <taxon>Marasmiineae</taxon>
        <taxon>Mycenaceae</taxon>
        <taxon>Mycena</taxon>
    </lineage>
</organism>
<name>A0A8H6TA22_MYCCL</name>
<proteinExistence type="predicted"/>
<evidence type="ECO:0000313" key="4">
    <source>
        <dbReference type="Proteomes" id="UP000613580"/>
    </source>
</evidence>
<dbReference type="Pfam" id="PF00436">
    <property type="entry name" value="SSB"/>
    <property type="match status" value="1"/>
</dbReference>
<protein>
    <submittedName>
        <fullName evidence="3">Single-stranded DNA-binding protein</fullName>
    </submittedName>
</protein>
<dbReference type="GO" id="GO:0006264">
    <property type="term" value="P:mitochondrial DNA replication"/>
    <property type="evidence" value="ECO:0007669"/>
    <property type="project" value="TreeGrafter"/>
</dbReference>
<evidence type="ECO:0000313" key="3">
    <source>
        <dbReference type="EMBL" id="KAF7313534.1"/>
    </source>
</evidence>
<sequence length="140" mass="15562">MFRVAARPAFRAFSTSARASDLAKLTLIGTLGRAPELKMTKNEKEYVSYSVATSSSAGLVDGEPTFNTTWHRIHSFMPGANTHLQTLKPGSKVYVEAMYDIREPDASADPTTPQGQRQIFLRHDTIKVISQPRPKDEQSH</sequence>
<evidence type="ECO:0000256" key="2">
    <source>
        <dbReference type="PROSITE-ProRule" id="PRU00252"/>
    </source>
</evidence>
<dbReference type="AlphaFoldDB" id="A0A8H6TA22"/>
<dbReference type="CDD" id="cd04496">
    <property type="entry name" value="SSB_OBF"/>
    <property type="match status" value="1"/>
</dbReference>
<dbReference type="EMBL" id="JACAZE010000006">
    <property type="protein sequence ID" value="KAF7313534.1"/>
    <property type="molecule type" value="Genomic_DNA"/>
</dbReference>
<dbReference type="Proteomes" id="UP000613580">
    <property type="component" value="Unassembled WGS sequence"/>
</dbReference>
<accession>A0A8H6TA22</accession>
<dbReference type="PANTHER" id="PTHR10302">
    <property type="entry name" value="SINGLE-STRANDED DNA-BINDING PROTEIN"/>
    <property type="match status" value="1"/>
</dbReference>
<dbReference type="PANTHER" id="PTHR10302:SF0">
    <property type="entry name" value="SINGLE-STRANDED DNA-BINDING PROTEIN, MITOCHONDRIAL"/>
    <property type="match status" value="1"/>
</dbReference>
<dbReference type="InterPro" id="IPR012340">
    <property type="entry name" value="NA-bd_OB-fold"/>
</dbReference>